<accession>A0A1B2J0Y9</accession>
<reference evidence="4 5" key="1">
    <citation type="submission" date="2016-03" db="EMBL/GenBank/DDBJ databases">
        <title>Pediococcus and Lactobacillus from brewery environment - whole genome sequencing and assembly.</title>
        <authorList>
            <person name="Behr J."/>
            <person name="Geissler A.J."/>
            <person name="Vogel R.F."/>
        </authorList>
    </citation>
    <scope>NUCLEOTIDE SEQUENCE [LARGE SCALE GENOMIC DNA]</scope>
    <source>
        <strain evidence="4 5">TMW 1.1995</strain>
    </source>
</reference>
<dbReference type="OrthoDB" id="9803035at2"/>
<dbReference type="PANTHER" id="PTHR10434">
    <property type="entry name" value="1-ACYL-SN-GLYCEROL-3-PHOSPHATE ACYLTRANSFERASE"/>
    <property type="match status" value="1"/>
</dbReference>
<dbReference type="KEGG" id="lpd:AYR62_06205"/>
<gene>
    <name evidence="4" type="ORF">AYR63_13105</name>
</gene>
<protein>
    <recommendedName>
        <fullName evidence="3">Phospholipid/glycerol acyltransferase domain-containing protein</fullName>
    </recommendedName>
</protein>
<dbReference type="AlphaFoldDB" id="A0A1B2J0Y9"/>
<dbReference type="SUPFAM" id="SSF69593">
    <property type="entry name" value="Glycerol-3-phosphate (1)-acyltransferase"/>
    <property type="match status" value="1"/>
</dbReference>
<sequence>MFYRFARQCVRLYLFFKLGPVKVQHRERAQRDQPYILVAEHHHAWDALLYASLLAPTPFFFMAKQALFKRPVLGRLLRWLNAFPVDRGQANVAALHDTIDHLKTQPESLIVFPSGSRYSTTLKSGYLVVAHDSGAPIIPAVFQSRGWGRNTLIVGEPVVTDPDQPLNRKQRERATHELHQKFVGLQAEMPKPKSLLQVFS</sequence>
<dbReference type="CDD" id="cd07989">
    <property type="entry name" value="LPLAT_AGPAT-like"/>
    <property type="match status" value="1"/>
</dbReference>
<feature type="domain" description="Phospholipid/glycerol acyltransferase" evidence="3">
    <location>
        <begin position="35"/>
        <end position="145"/>
    </location>
</feature>
<organism evidence="4 5">
    <name type="scientific">Secundilactobacillus paracollinoides</name>
    <dbReference type="NCBI Taxonomy" id="240427"/>
    <lineage>
        <taxon>Bacteria</taxon>
        <taxon>Bacillati</taxon>
        <taxon>Bacillota</taxon>
        <taxon>Bacilli</taxon>
        <taxon>Lactobacillales</taxon>
        <taxon>Lactobacillaceae</taxon>
        <taxon>Secundilactobacillus</taxon>
    </lineage>
</organism>
<dbReference type="SMART" id="SM00563">
    <property type="entry name" value="PlsC"/>
    <property type="match status" value="1"/>
</dbReference>
<evidence type="ECO:0000259" key="3">
    <source>
        <dbReference type="SMART" id="SM00563"/>
    </source>
</evidence>
<dbReference type="GO" id="GO:0006654">
    <property type="term" value="P:phosphatidic acid biosynthetic process"/>
    <property type="evidence" value="ECO:0007669"/>
    <property type="project" value="TreeGrafter"/>
</dbReference>
<dbReference type="STRING" id="240427.AYR62_06205"/>
<evidence type="ECO:0000256" key="1">
    <source>
        <dbReference type="ARBA" id="ARBA00022679"/>
    </source>
</evidence>
<dbReference type="PANTHER" id="PTHR10434:SF40">
    <property type="entry name" value="1-ACYL-SN-GLYCEROL-3-PHOSPHATE ACYLTRANSFERASE"/>
    <property type="match status" value="1"/>
</dbReference>
<name>A0A1B2J0Y9_9LACO</name>
<dbReference type="EMBL" id="CP014924">
    <property type="protein sequence ID" value="ANZ67985.1"/>
    <property type="molecule type" value="Genomic_DNA"/>
</dbReference>
<proteinExistence type="predicted"/>
<dbReference type="GO" id="GO:0003841">
    <property type="term" value="F:1-acylglycerol-3-phosphate O-acyltransferase activity"/>
    <property type="evidence" value="ECO:0007669"/>
    <property type="project" value="TreeGrafter"/>
</dbReference>
<evidence type="ECO:0000256" key="2">
    <source>
        <dbReference type="ARBA" id="ARBA00023315"/>
    </source>
</evidence>
<evidence type="ECO:0000313" key="5">
    <source>
        <dbReference type="Proteomes" id="UP000093267"/>
    </source>
</evidence>
<evidence type="ECO:0000313" key="4">
    <source>
        <dbReference type="EMBL" id="ANZ67985.1"/>
    </source>
</evidence>
<dbReference type="Pfam" id="PF01553">
    <property type="entry name" value="Acyltransferase"/>
    <property type="match status" value="1"/>
</dbReference>
<keyword evidence="5" id="KW-1185">Reference proteome</keyword>
<dbReference type="InterPro" id="IPR002123">
    <property type="entry name" value="Plipid/glycerol_acylTrfase"/>
</dbReference>
<dbReference type="RefSeq" id="WP_065903186.1">
    <property type="nucleotide sequence ID" value="NZ_CP014912.1"/>
</dbReference>
<dbReference type="Proteomes" id="UP000093267">
    <property type="component" value="Chromosome"/>
</dbReference>
<keyword evidence="1" id="KW-0808">Transferase</keyword>
<keyword evidence="2" id="KW-0012">Acyltransferase</keyword>